<name>A0ABV1MYY6_9BACI</name>
<dbReference type="Gene3D" id="3.30.1330.70">
    <property type="entry name" value="Holliday junction resolvase RusA"/>
    <property type="match status" value="1"/>
</dbReference>
<evidence type="ECO:0000313" key="1">
    <source>
        <dbReference type="EMBL" id="MEQ6357725.1"/>
    </source>
</evidence>
<gene>
    <name evidence="1" type="ORF">ABNX05_24265</name>
</gene>
<dbReference type="Pfam" id="PF05866">
    <property type="entry name" value="RusA"/>
    <property type="match status" value="1"/>
</dbReference>
<dbReference type="SUPFAM" id="SSF103084">
    <property type="entry name" value="Holliday junction resolvase RusA"/>
    <property type="match status" value="1"/>
</dbReference>
<organism evidence="1 2">
    <name type="scientific">Lysinibacillus zambalensis</name>
    <dbReference type="NCBI Taxonomy" id="3160866"/>
    <lineage>
        <taxon>Bacteria</taxon>
        <taxon>Bacillati</taxon>
        <taxon>Bacillota</taxon>
        <taxon>Bacilli</taxon>
        <taxon>Bacillales</taxon>
        <taxon>Bacillaceae</taxon>
        <taxon>Lysinibacillus</taxon>
    </lineage>
</organism>
<dbReference type="InterPro" id="IPR036614">
    <property type="entry name" value="RusA-like_sf"/>
</dbReference>
<dbReference type="Proteomes" id="UP001478862">
    <property type="component" value="Unassembled WGS sequence"/>
</dbReference>
<dbReference type="RefSeq" id="WP_349662041.1">
    <property type="nucleotide sequence ID" value="NZ_JBEGDG010000034.1"/>
</dbReference>
<dbReference type="EMBL" id="JBEGDG010000034">
    <property type="protein sequence ID" value="MEQ6357725.1"/>
    <property type="molecule type" value="Genomic_DNA"/>
</dbReference>
<accession>A0ABV1MYY6</accession>
<sequence>MNTLTFEIPGVIQPQERPRFSRHGKGVRTHDAPKSKDFKDFVKLVAWQNKPSELITGPIKLQADIYLMPPKKYHTGPKRALIASVELRPTTKPDADNLIKGIKDGMSKIIWHDDAQIVELNVRKFYSEQPRAEVTIEWGA</sequence>
<evidence type="ECO:0000313" key="2">
    <source>
        <dbReference type="Proteomes" id="UP001478862"/>
    </source>
</evidence>
<comment type="caution">
    <text evidence="1">The sequence shown here is derived from an EMBL/GenBank/DDBJ whole genome shotgun (WGS) entry which is preliminary data.</text>
</comment>
<protein>
    <submittedName>
        <fullName evidence="1">RusA family crossover junction endodeoxyribonuclease</fullName>
    </submittedName>
</protein>
<proteinExistence type="predicted"/>
<dbReference type="InterPro" id="IPR008822">
    <property type="entry name" value="Endonuclease_RusA-like"/>
</dbReference>
<keyword evidence="2" id="KW-1185">Reference proteome</keyword>
<reference evidence="1 2" key="1">
    <citation type="submission" date="2024-06" db="EMBL/GenBank/DDBJ databases">
        <title>Lysinibacillus zambalefons sp. nov., a Novel Firmicute Isolated from the Poon Bato Zambales Hyperalkaline Spring.</title>
        <authorList>
            <person name="Aja J.A."/>
            <person name="Lazaro J.E.H."/>
            <person name="Llorin L.D."/>
            <person name="Lim K.R."/>
            <person name="Teodosio J."/>
            <person name="Dalisay D.S."/>
        </authorList>
    </citation>
    <scope>NUCLEOTIDE SEQUENCE [LARGE SCALE GENOMIC DNA]</scope>
    <source>
        <strain evidence="1 2">M3</strain>
    </source>
</reference>